<accession>A0A6C0HZR3</accession>
<evidence type="ECO:0000256" key="4">
    <source>
        <dbReference type="ARBA" id="ARBA00023002"/>
    </source>
</evidence>
<dbReference type="GO" id="GO:0016121">
    <property type="term" value="P:carotene catabolic process"/>
    <property type="evidence" value="ECO:0007669"/>
    <property type="project" value="TreeGrafter"/>
</dbReference>
<evidence type="ECO:0008006" key="7">
    <source>
        <dbReference type="Google" id="ProtNLM"/>
    </source>
</evidence>
<dbReference type="InterPro" id="IPR004294">
    <property type="entry name" value="Carotenoid_Oase"/>
</dbReference>
<dbReference type="EMBL" id="MN740058">
    <property type="protein sequence ID" value="QHT86094.1"/>
    <property type="molecule type" value="Genomic_DNA"/>
</dbReference>
<keyword evidence="4" id="KW-0560">Oxidoreductase</keyword>
<evidence type="ECO:0000313" key="6">
    <source>
        <dbReference type="EMBL" id="QHT86094.1"/>
    </source>
</evidence>
<evidence type="ECO:0000256" key="2">
    <source>
        <dbReference type="ARBA" id="ARBA00006787"/>
    </source>
</evidence>
<proteinExistence type="inferred from homology"/>
<name>A0A6C0HZR3_9ZZZZ</name>
<organism evidence="6">
    <name type="scientific">viral metagenome</name>
    <dbReference type="NCBI Taxonomy" id="1070528"/>
    <lineage>
        <taxon>unclassified sequences</taxon>
        <taxon>metagenomes</taxon>
        <taxon>organismal metagenomes</taxon>
    </lineage>
</organism>
<dbReference type="GO" id="GO:0009570">
    <property type="term" value="C:chloroplast stroma"/>
    <property type="evidence" value="ECO:0007669"/>
    <property type="project" value="TreeGrafter"/>
</dbReference>
<sequence length="459" mass="53903">MKISICILFSCFISNIQCFIKPFRNILLHSKTSKTTDIREPLKTPEKSFPITGFYGLIGPNIDYKNISSLFELFIGDGIIQGVFLENGTATFIKSVIKTDKLLFENSYGKMPNNQFIMMINTILYHMKLLPNMLGVANTSLMKIKNKIFALFERDMPYEIGLDFQEKTITTLNRQSIPFLHTFSGHSKYIDGKIETIDYQILQNRVIWYQMDEEFNKLHEIIIPMCYIPMVHDFYSDSEYIIIIDSPLIVDLNHLFTNKIPIMFNDKLPTYINLIHKKTGFIQRYKCNKSFYMFHFGSVKITDDYISINAPFYDTMDYNTIYQTGKYRKIYIDRKIGVSHFLKMKNIENLNLDFPIPISNNRMILRNIKNNRINGFYIVEDLKIRKKIVFEDCFICGEPAVTYINNGEPILMCLSFNEKSNEKQFMTIHLDTYEIIEYVISTPLLIGFHSMFTTYDNFE</sequence>
<keyword evidence="3" id="KW-0479">Metal-binding</keyword>
<evidence type="ECO:0000256" key="1">
    <source>
        <dbReference type="ARBA" id="ARBA00001954"/>
    </source>
</evidence>
<protein>
    <recommendedName>
        <fullName evidence="7">Dioxygenase</fullName>
    </recommendedName>
</protein>
<evidence type="ECO:0000256" key="5">
    <source>
        <dbReference type="ARBA" id="ARBA00023004"/>
    </source>
</evidence>
<dbReference type="Pfam" id="PF03055">
    <property type="entry name" value="RPE65"/>
    <property type="match status" value="1"/>
</dbReference>
<comment type="similarity">
    <text evidence="2">Belongs to the carotenoid oxygenase family.</text>
</comment>
<comment type="cofactor">
    <cofactor evidence="1">
        <name>Fe(2+)</name>
        <dbReference type="ChEBI" id="CHEBI:29033"/>
    </cofactor>
</comment>
<keyword evidence="5" id="KW-0408">Iron</keyword>
<dbReference type="PANTHER" id="PTHR10543">
    <property type="entry name" value="BETA-CAROTENE DIOXYGENASE"/>
    <property type="match status" value="1"/>
</dbReference>
<reference evidence="6" key="1">
    <citation type="journal article" date="2020" name="Nature">
        <title>Giant virus diversity and host interactions through global metagenomics.</title>
        <authorList>
            <person name="Schulz F."/>
            <person name="Roux S."/>
            <person name="Paez-Espino D."/>
            <person name="Jungbluth S."/>
            <person name="Walsh D.A."/>
            <person name="Denef V.J."/>
            <person name="McMahon K.D."/>
            <person name="Konstantinidis K.T."/>
            <person name="Eloe-Fadrosh E.A."/>
            <person name="Kyrpides N.C."/>
            <person name="Woyke T."/>
        </authorList>
    </citation>
    <scope>NUCLEOTIDE SEQUENCE</scope>
    <source>
        <strain evidence="6">GVMAG-M-3300023184-184</strain>
    </source>
</reference>
<evidence type="ECO:0000256" key="3">
    <source>
        <dbReference type="ARBA" id="ARBA00022723"/>
    </source>
</evidence>
<dbReference type="GO" id="GO:0046872">
    <property type="term" value="F:metal ion binding"/>
    <property type="evidence" value="ECO:0007669"/>
    <property type="project" value="UniProtKB-KW"/>
</dbReference>
<dbReference type="PANTHER" id="PTHR10543:SF89">
    <property type="entry name" value="CAROTENOID 9,10(9',10')-CLEAVAGE DIOXYGENASE 1"/>
    <property type="match status" value="1"/>
</dbReference>
<dbReference type="GO" id="GO:0010436">
    <property type="term" value="F:carotenoid dioxygenase activity"/>
    <property type="evidence" value="ECO:0007669"/>
    <property type="project" value="TreeGrafter"/>
</dbReference>
<dbReference type="AlphaFoldDB" id="A0A6C0HZR3"/>